<feature type="compositionally biased region" description="Basic residues" evidence="2">
    <location>
        <begin position="79"/>
        <end position="93"/>
    </location>
</feature>
<dbReference type="PROSITE" id="PS00141">
    <property type="entry name" value="ASP_PROTEASE"/>
    <property type="match status" value="1"/>
</dbReference>
<feature type="region of interest" description="Disordered" evidence="2">
    <location>
        <begin position="152"/>
        <end position="201"/>
    </location>
</feature>
<feature type="domain" description="CCHC-type" evidence="3">
    <location>
        <begin position="138"/>
        <end position="153"/>
    </location>
</feature>
<organism evidence="4 5">
    <name type="scientific">Dorcoceras hygrometricum</name>
    <dbReference type="NCBI Taxonomy" id="472368"/>
    <lineage>
        <taxon>Eukaryota</taxon>
        <taxon>Viridiplantae</taxon>
        <taxon>Streptophyta</taxon>
        <taxon>Embryophyta</taxon>
        <taxon>Tracheophyta</taxon>
        <taxon>Spermatophyta</taxon>
        <taxon>Magnoliopsida</taxon>
        <taxon>eudicotyledons</taxon>
        <taxon>Gunneridae</taxon>
        <taxon>Pentapetalae</taxon>
        <taxon>asterids</taxon>
        <taxon>lamiids</taxon>
        <taxon>Lamiales</taxon>
        <taxon>Gesneriaceae</taxon>
        <taxon>Didymocarpoideae</taxon>
        <taxon>Trichosporeae</taxon>
        <taxon>Loxocarpinae</taxon>
        <taxon>Dorcoceras</taxon>
    </lineage>
</organism>
<dbReference type="GO" id="GO:0004190">
    <property type="term" value="F:aspartic-type endopeptidase activity"/>
    <property type="evidence" value="ECO:0007669"/>
    <property type="project" value="InterPro"/>
</dbReference>
<dbReference type="InterPro" id="IPR032567">
    <property type="entry name" value="RTL1-rel"/>
</dbReference>
<dbReference type="AlphaFoldDB" id="A0A2Z7A7L7"/>
<name>A0A2Z7A7L7_9LAMI</name>
<dbReference type="GO" id="GO:0008270">
    <property type="term" value="F:zinc ion binding"/>
    <property type="evidence" value="ECO:0007669"/>
    <property type="project" value="UniProtKB-KW"/>
</dbReference>
<sequence>MSDEAQADQFINGLNPDVFTLVNTGRPNTFADALNRAKGAEAGLLRQQRAQFVPVAAKAAENPQILPPPRFDAGSSSSGKKKNFFKGKGKQFKRSGTSSSSSSSDFKQMKTGQQAGDYCTKCGGRHATEQCRGVPGLCRICNQPGHFARICPQRNSGNSQNLEASRTMPEMQASSVHSYQPQNPKQSRQGGSQTVSQPPKQQARVFALTEEQAQAAPDDVIAGNCYLCKFPAYVLIDTGASHTFISENFVVAHKLSVEPLAEIVSVSSPLGKECYRSLLLEIVCYSLRVTQLKLIVLCLDYLILIVSWA</sequence>
<evidence type="ECO:0000313" key="4">
    <source>
        <dbReference type="EMBL" id="KZV17271.1"/>
    </source>
</evidence>
<evidence type="ECO:0000256" key="1">
    <source>
        <dbReference type="PROSITE-ProRule" id="PRU00047"/>
    </source>
</evidence>
<evidence type="ECO:0000256" key="2">
    <source>
        <dbReference type="SAM" id="MobiDB-lite"/>
    </source>
</evidence>
<feature type="compositionally biased region" description="Low complexity" evidence="2">
    <location>
        <begin position="94"/>
        <end position="104"/>
    </location>
</feature>
<dbReference type="Pfam" id="PF00098">
    <property type="entry name" value="zf-CCHC"/>
    <property type="match status" value="1"/>
</dbReference>
<dbReference type="InterPro" id="IPR001878">
    <property type="entry name" value="Znf_CCHC"/>
</dbReference>
<dbReference type="InterPro" id="IPR021109">
    <property type="entry name" value="Peptidase_aspartic_dom_sf"/>
</dbReference>
<dbReference type="EMBL" id="KV018446">
    <property type="protein sequence ID" value="KZV17271.1"/>
    <property type="molecule type" value="Genomic_DNA"/>
</dbReference>
<feature type="compositionally biased region" description="Polar residues" evidence="2">
    <location>
        <begin position="153"/>
        <end position="164"/>
    </location>
</feature>
<keyword evidence="5" id="KW-1185">Reference proteome</keyword>
<dbReference type="InterPro" id="IPR001969">
    <property type="entry name" value="Aspartic_peptidase_AS"/>
</dbReference>
<dbReference type="PANTHER" id="PTHR15503">
    <property type="entry name" value="LDOC1 RELATED"/>
    <property type="match status" value="1"/>
</dbReference>
<proteinExistence type="predicted"/>
<dbReference type="OrthoDB" id="1436782at2759"/>
<feature type="compositionally biased region" description="Polar residues" evidence="2">
    <location>
        <begin position="172"/>
        <end position="200"/>
    </location>
</feature>
<evidence type="ECO:0000259" key="3">
    <source>
        <dbReference type="PROSITE" id="PS50158"/>
    </source>
</evidence>
<dbReference type="Proteomes" id="UP000250235">
    <property type="component" value="Unassembled WGS sequence"/>
</dbReference>
<gene>
    <name evidence="4" type="ORF">F511_19292</name>
</gene>
<reference evidence="4 5" key="1">
    <citation type="journal article" date="2015" name="Proc. Natl. Acad. Sci. U.S.A.">
        <title>The resurrection genome of Boea hygrometrica: A blueprint for survival of dehydration.</title>
        <authorList>
            <person name="Xiao L."/>
            <person name="Yang G."/>
            <person name="Zhang L."/>
            <person name="Yang X."/>
            <person name="Zhao S."/>
            <person name="Ji Z."/>
            <person name="Zhou Q."/>
            <person name="Hu M."/>
            <person name="Wang Y."/>
            <person name="Chen M."/>
            <person name="Xu Y."/>
            <person name="Jin H."/>
            <person name="Xiao X."/>
            <person name="Hu G."/>
            <person name="Bao F."/>
            <person name="Hu Y."/>
            <person name="Wan P."/>
            <person name="Li L."/>
            <person name="Deng X."/>
            <person name="Kuang T."/>
            <person name="Xiang C."/>
            <person name="Zhu J.K."/>
            <person name="Oliver M.J."/>
            <person name="He Y."/>
        </authorList>
    </citation>
    <scope>NUCLEOTIDE SEQUENCE [LARGE SCALE GENOMIC DNA]</scope>
    <source>
        <strain evidence="5">cv. XS01</strain>
    </source>
</reference>
<keyword evidence="1" id="KW-0479">Metal-binding</keyword>
<dbReference type="GO" id="GO:0003676">
    <property type="term" value="F:nucleic acid binding"/>
    <property type="evidence" value="ECO:0007669"/>
    <property type="project" value="InterPro"/>
</dbReference>
<dbReference type="Gene3D" id="2.40.70.10">
    <property type="entry name" value="Acid Proteases"/>
    <property type="match status" value="1"/>
</dbReference>
<protein>
    <recommendedName>
        <fullName evidence="3">CCHC-type domain-containing protein</fullName>
    </recommendedName>
</protein>
<dbReference type="SMART" id="SM00343">
    <property type="entry name" value="ZnF_C2HC"/>
    <property type="match status" value="1"/>
</dbReference>
<dbReference type="Gene3D" id="4.10.60.10">
    <property type="entry name" value="Zinc finger, CCHC-type"/>
    <property type="match status" value="1"/>
</dbReference>
<dbReference type="Pfam" id="PF08284">
    <property type="entry name" value="RVP_2"/>
    <property type="match status" value="1"/>
</dbReference>
<keyword evidence="1" id="KW-0863">Zinc-finger</keyword>
<dbReference type="GO" id="GO:0006508">
    <property type="term" value="P:proteolysis"/>
    <property type="evidence" value="ECO:0007669"/>
    <property type="project" value="InterPro"/>
</dbReference>
<dbReference type="PROSITE" id="PS50158">
    <property type="entry name" value="ZF_CCHC"/>
    <property type="match status" value="1"/>
</dbReference>
<accession>A0A2Z7A7L7</accession>
<keyword evidence="1" id="KW-0862">Zinc</keyword>
<feature type="region of interest" description="Disordered" evidence="2">
    <location>
        <begin position="60"/>
        <end position="109"/>
    </location>
</feature>
<evidence type="ECO:0000313" key="5">
    <source>
        <dbReference type="Proteomes" id="UP000250235"/>
    </source>
</evidence>
<dbReference type="CDD" id="cd00303">
    <property type="entry name" value="retropepsin_like"/>
    <property type="match status" value="1"/>
</dbReference>